<evidence type="ECO:0000256" key="3">
    <source>
        <dbReference type="ARBA" id="ARBA00022679"/>
    </source>
</evidence>
<dbReference type="InterPro" id="IPR015421">
    <property type="entry name" value="PyrdxlP-dep_Trfase_major"/>
</dbReference>
<dbReference type="PANTHER" id="PTHR13693:SF77">
    <property type="entry name" value="8-AMINO-7-OXONONANOATE SYNTHASE"/>
    <property type="match status" value="1"/>
</dbReference>
<dbReference type="SUPFAM" id="SSF53383">
    <property type="entry name" value="PLP-dependent transferases"/>
    <property type="match status" value="1"/>
</dbReference>
<keyword evidence="4" id="KW-0663">Pyridoxal phosphate</keyword>
<dbReference type="GO" id="GO:0016740">
    <property type="term" value="F:transferase activity"/>
    <property type="evidence" value="ECO:0007669"/>
    <property type="project" value="UniProtKB-KW"/>
</dbReference>
<proteinExistence type="inferred from homology"/>
<evidence type="ECO:0000256" key="4">
    <source>
        <dbReference type="ARBA" id="ARBA00022898"/>
    </source>
</evidence>
<comment type="caution">
    <text evidence="6">The sequence shown here is derived from an EMBL/GenBank/DDBJ whole genome shotgun (WGS) entry which is preliminary data.</text>
</comment>
<dbReference type="InterPro" id="IPR015422">
    <property type="entry name" value="PyrdxlP-dep_Trfase_small"/>
</dbReference>
<keyword evidence="7" id="KW-1185">Reference proteome</keyword>
<comment type="cofactor">
    <cofactor evidence="1">
        <name>pyridoxal 5'-phosphate</name>
        <dbReference type="ChEBI" id="CHEBI:597326"/>
    </cofactor>
</comment>
<dbReference type="GO" id="GO:0009102">
    <property type="term" value="P:biotin biosynthetic process"/>
    <property type="evidence" value="ECO:0007669"/>
    <property type="project" value="TreeGrafter"/>
</dbReference>
<dbReference type="OrthoDB" id="10263824at2759"/>
<evidence type="ECO:0000313" key="7">
    <source>
        <dbReference type="Proteomes" id="UP000325315"/>
    </source>
</evidence>
<keyword evidence="3" id="KW-0808">Transferase</keyword>
<dbReference type="InterPro" id="IPR050087">
    <property type="entry name" value="AON_synthase_class-II"/>
</dbReference>
<protein>
    <submittedName>
        <fullName evidence="6">8-amino-7-oxononanoate synthase-like</fullName>
    </submittedName>
</protein>
<dbReference type="InterPro" id="IPR015424">
    <property type="entry name" value="PyrdxlP-dep_Trfase"/>
</dbReference>
<comment type="similarity">
    <text evidence="2">Belongs to the class-II pyridoxal-phosphate-dependent aminotransferase family. BioF subfamily.</text>
</comment>
<dbReference type="AlphaFoldDB" id="A0A5B6UT86"/>
<dbReference type="InterPro" id="IPR004839">
    <property type="entry name" value="Aminotransferase_I/II_large"/>
</dbReference>
<sequence>MEVSNLWDKWVGEALSKLDSLKLLRSLRPLYLPNEQQQMNNTGVSGKEEYEVFDEMQPWDRSSVNVSISEPTYRKWLLEIPSSGDEIVHGESSADDTFGTSQQQFKRLLLFSGNDYLGLSSHPAVRRAAAEAARDYGMGPRGSPLICGYTYHHRLLESSLASLKKKEDCLLCPTGFSANMALMVALGNLASLLAADNVPVKDEKIAIFSDELNHASIIDGIRLAERQRSVEFFVYKHCDMSHLRALLSNCKMKKKVVVTDSLFSMDGDFAPMLELVELRRKHNLLLVIDDAHGTFVCGKSGGGVAEEFECERDVDICIGTLSKAAGCHGGFIACRHVKSCQSEYHVNSKRWKQLIQSRGRSFIFSTATPVPIAAAGHGKIQHYFSVTYSFCYYPYSCTSRFQIYFCSSNDPSAVIVAKRETWRRRELWNRVEDFRALTGIAISSPIISLIVGSEENALKASRKLLKSGFHVTAIRPPTVPPNSCRLRIALSAAHTTDDLRKLTSSLSSYINFQDTGGTSLHIHSKL</sequence>
<dbReference type="EMBL" id="SMMG02000011">
    <property type="protein sequence ID" value="KAA3456865.1"/>
    <property type="molecule type" value="Genomic_DNA"/>
</dbReference>
<dbReference type="Gene3D" id="3.90.1150.10">
    <property type="entry name" value="Aspartate Aminotransferase, domain 1"/>
    <property type="match status" value="2"/>
</dbReference>
<feature type="domain" description="Aminotransferase class I/classII large" evidence="5">
    <location>
        <begin position="108"/>
        <end position="379"/>
    </location>
</feature>
<dbReference type="Gene3D" id="3.40.640.10">
    <property type="entry name" value="Type I PLP-dependent aspartate aminotransferase-like (Major domain)"/>
    <property type="match status" value="1"/>
</dbReference>
<evidence type="ECO:0000256" key="2">
    <source>
        <dbReference type="ARBA" id="ARBA00010008"/>
    </source>
</evidence>
<evidence type="ECO:0000313" key="6">
    <source>
        <dbReference type="EMBL" id="KAA3456865.1"/>
    </source>
</evidence>
<dbReference type="Pfam" id="PF00155">
    <property type="entry name" value="Aminotran_1_2"/>
    <property type="match status" value="2"/>
</dbReference>
<dbReference type="PANTHER" id="PTHR13693">
    <property type="entry name" value="CLASS II AMINOTRANSFERASE/8-AMINO-7-OXONONANOATE SYNTHASE"/>
    <property type="match status" value="1"/>
</dbReference>
<gene>
    <name evidence="6" type="ORF">EPI10_003612</name>
</gene>
<evidence type="ECO:0000259" key="5">
    <source>
        <dbReference type="Pfam" id="PF00155"/>
    </source>
</evidence>
<dbReference type="GO" id="GO:0030170">
    <property type="term" value="F:pyridoxal phosphate binding"/>
    <property type="evidence" value="ECO:0007669"/>
    <property type="project" value="InterPro"/>
</dbReference>
<reference evidence="7" key="1">
    <citation type="journal article" date="2019" name="Plant Biotechnol. J.">
        <title>Genome sequencing of the Australian wild diploid species Gossypium australe highlights disease resistance and delayed gland morphogenesis.</title>
        <authorList>
            <person name="Cai Y."/>
            <person name="Cai X."/>
            <person name="Wang Q."/>
            <person name="Wang P."/>
            <person name="Zhang Y."/>
            <person name="Cai C."/>
            <person name="Xu Y."/>
            <person name="Wang K."/>
            <person name="Zhou Z."/>
            <person name="Wang C."/>
            <person name="Geng S."/>
            <person name="Li B."/>
            <person name="Dong Q."/>
            <person name="Hou Y."/>
            <person name="Wang H."/>
            <person name="Ai P."/>
            <person name="Liu Z."/>
            <person name="Yi F."/>
            <person name="Sun M."/>
            <person name="An G."/>
            <person name="Cheng J."/>
            <person name="Zhang Y."/>
            <person name="Shi Q."/>
            <person name="Xie Y."/>
            <person name="Shi X."/>
            <person name="Chang Y."/>
            <person name="Huang F."/>
            <person name="Chen Y."/>
            <person name="Hong S."/>
            <person name="Mi L."/>
            <person name="Sun Q."/>
            <person name="Zhang L."/>
            <person name="Zhou B."/>
            <person name="Peng R."/>
            <person name="Zhang X."/>
            <person name="Liu F."/>
        </authorList>
    </citation>
    <scope>NUCLEOTIDE SEQUENCE [LARGE SCALE GENOMIC DNA]</scope>
    <source>
        <strain evidence="7">cv. PA1801</strain>
    </source>
</reference>
<accession>A0A5B6UT86</accession>
<feature type="domain" description="Aminotransferase class I/classII large" evidence="5">
    <location>
        <begin position="422"/>
        <end position="505"/>
    </location>
</feature>
<organism evidence="6 7">
    <name type="scientific">Gossypium australe</name>
    <dbReference type="NCBI Taxonomy" id="47621"/>
    <lineage>
        <taxon>Eukaryota</taxon>
        <taxon>Viridiplantae</taxon>
        <taxon>Streptophyta</taxon>
        <taxon>Embryophyta</taxon>
        <taxon>Tracheophyta</taxon>
        <taxon>Spermatophyta</taxon>
        <taxon>Magnoliopsida</taxon>
        <taxon>eudicotyledons</taxon>
        <taxon>Gunneridae</taxon>
        <taxon>Pentapetalae</taxon>
        <taxon>rosids</taxon>
        <taxon>malvids</taxon>
        <taxon>Malvales</taxon>
        <taxon>Malvaceae</taxon>
        <taxon>Malvoideae</taxon>
        <taxon>Gossypium</taxon>
    </lineage>
</organism>
<name>A0A5B6UT86_9ROSI</name>
<dbReference type="Proteomes" id="UP000325315">
    <property type="component" value="Unassembled WGS sequence"/>
</dbReference>
<evidence type="ECO:0000256" key="1">
    <source>
        <dbReference type="ARBA" id="ARBA00001933"/>
    </source>
</evidence>